<dbReference type="PANTHER" id="PTHR19328:SF55">
    <property type="entry name" value="BLR6566 PROTEIN"/>
    <property type="match status" value="1"/>
</dbReference>
<dbReference type="InterPro" id="IPR011041">
    <property type="entry name" value="Quinoprot_gluc/sorb_DH_b-prop"/>
</dbReference>
<dbReference type="AlphaFoldDB" id="A0A7M2X1W4"/>
<keyword evidence="2" id="KW-0732">Signal</keyword>
<dbReference type="Pfam" id="PF22807">
    <property type="entry name" value="TrAA12"/>
    <property type="match status" value="1"/>
</dbReference>
<dbReference type="InterPro" id="IPR011042">
    <property type="entry name" value="6-blade_b-propeller_TolB-like"/>
</dbReference>
<feature type="chain" id="PRO_5034464021" evidence="2">
    <location>
        <begin position="21"/>
        <end position="425"/>
    </location>
</feature>
<evidence type="ECO:0000256" key="1">
    <source>
        <dbReference type="SAM" id="MobiDB-lite"/>
    </source>
</evidence>
<proteinExistence type="predicted"/>
<dbReference type="PANTHER" id="PTHR19328">
    <property type="entry name" value="HEDGEHOG-INTERACTING PROTEIN"/>
    <property type="match status" value="1"/>
</dbReference>
<name>A0A7M2X1W4_9BACT</name>
<feature type="region of interest" description="Disordered" evidence="1">
    <location>
        <begin position="24"/>
        <end position="48"/>
    </location>
</feature>
<protein>
    <submittedName>
        <fullName evidence="4">Sorbosone dehydrogenase family protein</fullName>
    </submittedName>
</protein>
<feature type="domain" description="Pyrroloquinoline quinone-dependent pyranose dehydrogenase beta-propeller" evidence="3">
    <location>
        <begin position="70"/>
        <end position="418"/>
    </location>
</feature>
<evidence type="ECO:0000313" key="5">
    <source>
        <dbReference type="Proteomes" id="UP000593765"/>
    </source>
</evidence>
<dbReference type="KEGG" id="hbs:IPV69_10465"/>
<gene>
    <name evidence="4" type="ORF">IPV69_10465</name>
</gene>
<accession>A0A7M2X1W4</accession>
<feature type="signal peptide" evidence="2">
    <location>
        <begin position="1"/>
        <end position="20"/>
    </location>
</feature>
<dbReference type="Gene3D" id="2.120.10.30">
    <property type="entry name" value="TolB, C-terminal domain"/>
    <property type="match status" value="1"/>
</dbReference>
<evidence type="ECO:0000313" key="4">
    <source>
        <dbReference type="EMBL" id="QOV91747.1"/>
    </source>
</evidence>
<organism evidence="4 5">
    <name type="scientific">Humisphaera borealis</name>
    <dbReference type="NCBI Taxonomy" id="2807512"/>
    <lineage>
        <taxon>Bacteria</taxon>
        <taxon>Pseudomonadati</taxon>
        <taxon>Planctomycetota</taxon>
        <taxon>Phycisphaerae</taxon>
        <taxon>Tepidisphaerales</taxon>
        <taxon>Tepidisphaeraceae</taxon>
        <taxon>Humisphaera</taxon>
    </lineage>
</organism>
<sequence>MYRSALAVVLFSAAAPIAIAADAKDPGTARPPETTVGQDPKLTEPFATKSVTNHPQVIGWPEGKTPIPLAGFRVQAFAGDLKNPRWAYALPDGSVLIAESDTKKPISANRITRLVDADGDGVAETRSVFLDKLNQPLGMLVLGDHFYVANTDSVMRYPYKAGAAKIEGAGTKVLDLPADGYNNHWTRNIVASPDGKKIYVSVGSASNVDEKLDQDAKEPRRAAILQSNPDGSDMKIFAAGLRNPVGMAFEPATGALWTAVNERDHLGDDLVPDYITSVKEGAFYGWPFAYWGTNEDPRHKGARPELVAKSVKPDFALGAHTASLGLTFYTGSVFPEEFRGGAFIGQRGSWNRSEMSGYRVLFVAFKEGKPSGAVRDFLSGFVADAEKKTVYGRPVGVIAMTDGSILVCDDAGNSVWRVSAVASAK</sequence>
<evidence type="ECO:0000259" key="3">
    <source>
        <dbReference type="Pfam" id="PF22807"/>
    </source>
</evidence>
<reference evidence="4 5" key="1">
    <citation type="submission" date="2020-10" db="EMBL/GenBank/DDBJ databases">
        <title>Wide distribution of Phycisphaera-like planctomycetes from WD2101 soil group in peatlands and genome analysis of the first cultivated representative.</title>
        <authorList>
            <person name="Dedysh S.N."/>
            <person name="Beletsky A.V."/>
            <person name="Ivanova A."/>
            <person name="Kulichevskaya I.S."/>
            <person name="Suzina N.E."/>
            <person name="Philippov D.A."/>
            <person name="Rakitin A.L."/>
            <person name="Mardanov A.V."/>
            <person name="Ravin N.V."/>
        </authorList>
    </citation>
    <scope>NUCLEOTIDE SEQUENCE [LARGE SCALE GENOMIC DNA]</scope>
    <source>
        <strain evidence="4 5">M1803</strain>
    </source>
</reference>
<dbReference type="InterPro" id="IPR054539">
    <property type="entry name" value="Beta-prop_PDH"/>
</dbReference>
<dbReference type="Proteomes" id="UP000593765">
    <property type="component" value="Chromosome"/>
</dbReference>
<dbReference type="RefSeq" id="WP_206295059.1">
    <property type="nucleotide sequence ID" value="NZ_CP063458.1"/>
</dbReference>
<evidence type="ECO:0000256" key="2">
    <source>
        <dbReference type="SAM" id="SignalP"/>
    </source>
</evidence>
<dbReference type="EMBL" id="CP063458">
    <property type="protein sequence ID" value="QOV91747.1"/>
    <property type="molecule type" value="Genomic_DNA"/>
</dbReference>
<dbReference type="SUPFAM" id="SSF50952">
    <property type="entry name" value="Soluble quinoprotein glucose dehydrogenase"/>
    <property type="match status" value="1"/>
</dbReference>
<keyword evidence="5" id="KW-1185">Reference proteome</keyword>